<evidence type="ECO:0000313" key="3">
    <source>
        <dbReference type="EMBL" id="OGZ10574.1"/>
    </source>
</evidence>
<evidence type="ECO:0000259" key="2">
    <source>
        <dbReference type="Pfam" id="PF09851"/>
    </source>
</evidence>
<accession>A0A1G2DAC3</accession>
<dbReference type="STRING" id="1798661.A3D65_05810"/>
<dbReference type="Proteomes" id="UP000177996">
    <property type="component" value="Unassembled WGS sequence"/>
</dbReference>
<keyword evidence="1" id="KW-0472">Membrane</keyword>
<evidence type="ECO:0000256" key="1">
    <source>
        <dbReference type="SAM" id="Phobius"/>
    </source>
</evidence>
<dbReference type="AlphaFoldDB" id="A0A1G2DAC3"/>
<keyword evidence="1" id="KW-1133">Transmembrane helix</keyword>
<evidence type="ECO:0000313" key="4">
    <source>
        <dbReference type="Proteomes" id="UP000177996"/>
    </source>
</evidence>
<proteinExistence type="predicted"/>
<feature type="transmembrane region" description="Helical" evidence="1">
    <location>
        <begin position="12"/>
        <end position="36"/>
    </location>
</feature>
<gene>
    <name evidence="3" type="ORF">A3D65_05810</name>
</gene>
<sequence>MMDFGLMSFGWFGWIFMILWWTLIIAGIAALIQWLINQSRGNGTREKSPLEILKERYARGEIDQKEFEERKKNLI</sequence>
<dbReference type="InterPro" id="IPR018649">
    <property type="entry name" value="SHOCT"/>
</dbReference>
<reference evidence="3 4" key="1">
    <citation type="journal article" date="2016" name="Nat. Commun.">
        <title>Thousands of microbial genomes shed light on interconnected biogeochemical processes in an aquifer system.</title>
        <authorList>
            <person name="Anantharaman K."/>
            <person name="Brown C.T."/>
            <person name="Hug L.A."/>
            <person name="Sharon I."/>
            <person name="Castelle C.J."/>
            <person name="Probst A.J."/>
            <person name="Thomas B.C."/>
            <person name="Singh A."/>
            <person name="Wilkins M.J."/>
            <person name="Karaoz U."/>
            <person name="Brodie E.L."/>
            <person name="Williams K.H."/>
            <person name="Hubbard S.S."/>
            <person name="Banfield J.F."/>
        </authorList>
    </citation>
    <scope>NUCLEOTIDE SEQUENCE [LARGE SCALE GENOMIC DNA]</scope>
</reference>
<dbReference type="Pfam" id="PF09851">
    <property type="entry name" value="SHOCT"/>
    <property type="match status" value="1"/>
</dbReference>
<protein>
    <recommendedName>
        <fullName evidence="2">SHOCT domain-containing protein</fullName>
    </recommendedName>
</protein>
<dbReference type="EMBL" id="MHLL01000006">
    <property type="protein sequence ID" value="OGZ10574.1"/>
    <property type="molecule type" value="Genomic_DNA"/>
</dbReference>
<organism evidence="3 4">
    <name type="scientific">Candidatus Lloydbacteria bacterium RIFCSPHIGHO2_02_FULL_50_13</name>
    <dbReference type="NCBI Taxonomy" id="1798661"/>
    <lineage>
        <taxon>Bacteria</taxon>
        <taxon>Candidatus Lloydiibacteriota</taxon>
    </lineage>
</organism>
<feature type="domain" description="SHOCT" evidence="2">
    <location>
        <begin position="49"/>
        <end position="74"/>
    </location>
</feature>
<name>A0A1G2DAC3_9BACT</name>
<keyword evidence="1" id="KW-0812">Transmembrane</keyword>
<comment type="caution">
    <text evidence="3">The sequence shown here is derived from an EMBL/GenBank/DDBJ whole genome shotgun (WGS) entry which is preliminary data.</text>
</comment>